<protein>
    <recommendedName>
        <fullName evidence="2">phosphoglycerate mutase (2,3-diphosphoglycerate-dependent)</fullName>
        <ecNumber evidence="2">5.4.2.11</ecNumber>
    </recommendedName>
</protein>
<evidence type="ECO:0000256" key="2">
    <source>
        <dbReference type="ARBA" id="ARBA00012028"/>
    </source>
</evidence>
<proteinExistence type="inferred from homology"/>
<keyword evidence="3" id="KW-0324">Glycolysis</keyword>
<dbReference type="EMBL" id="JACOQG010000003">
    <property type="protein sequence ID" value="MBC5778730.1"/>
    <property type="molecule type" value="Genomic_DNA"/>
</dbReference>
<dbReference type="Pfam" id="PF00300">
    <property type="entry name" value="His_Phos_1"/>
    <property type="match status" value="1"/>
</dbReference>
<dbReference type="InterPro" id="IPR005952">
    <property type="entry name" value="Phosphogly_mut1"/>
</dbReference>
<organism evidence="5 6">
    <name type="scientific">Blautia difficilis</name>
    <dbReference type="NCBI Taxonomy" id="2763027"/>
    <lineage>
        <taxon>Bacteria</taxon>
        <taxon>Bacillati</taxon>
        <taxon>Bacillota</taxon>
        <taxon>Clostridia</taxon>
        <taxon>Lachnospirales</taxon>
        <taxon>Lachnospiraceae</taxon>
        <taxon>Blautia</taxon>
    </lineage>
</organism>
<dbReference type="InterPro" id="IPR013078">
    <property type="entry name" value="His_Pase_superF_clade-1"/>
</dbReference>
<accession>A0ABR7IFJ3</accession>
<comment type="caution">
    <text evidence="5">The sequence shown here is derived from an EMBL/GenBank/DDBJ whole genome shotgun (WGS) entry which is preliminary data.</text>
</comment>
<keyword evidence="4" id="KW-0413">Isomerase</keyword>
<comment type="similarity">
    <text evidence="1">Belongs to the phosphoglycerate mutase family. BPG-dependent PGAM subfamily.</text>
</comment>
<dbReference type="SMART" id="SM00855">
    <property type="entry name" value="PGAM"/>
    <property type="match status" value="1"/>
</dbReference>
<gene>
    <name evidence="5" type="ORF">H8Z82_03455</name>
</gene>
<dbReference type="PANTHER" id="PTHR11931">
    <property type="entry name" value="PHOSPHOGLYCERATE MUTASE"/>
    <property type="match status" value="1"/>
</dbReference>
<evidence type="ECO:0000313" key="5">
    <source>
        <dbReference type="EMBL" id="MBC5778730.1"/>
    </source>
</evidence>
<dbReference type="SUPFAM" id="SSF53254">
    <property type="entry name" value="Phosphoglycerate mutase-like"/>
    <property type="match status" value="1"/>
</dbReference>
<evidence type="ECO:0000313" key="6">
    <source>
        <dbReference type="Proteomes" id="UP000649826"/>
    </source>
</evidence>
<dbReference type="CDD" id="cd07067">
    <property type="entry name" value="HP_PGM_like"/>
    <property type="match status" value="1"/>
</dbReference>
<name>A0ABR7IFJ3_9FIRM</name>
<sequence>MLIYVLRHGITRWNKLKKVQGAVDIPLAPEGIELAKRTGEALKDVSFDVCFTSPLTRARETAHYVLGDREIPVIPDKRIQEIDFGVLEGTQFKDAGGNIISPEMDIFFNKPLAFERPENGENIADILKRTRDFWIEKTTDPVLQDKTILVSSHGCAVRALLQNVYQDEAHFWHGCVPPNCSINLVEVKDGKACLLEEDKVYA</sequence>
<dbReference type="Proteomes" id="UP000649826">
    <property type="component" value="Unassembled WGS sequence"/>
</dbReference>
<dbReference type="InterPro" id="IPR029033">
    <property type="entry name" value="His_PPase_superfam"/>
</dbReference>
<evidence type="ECO:0000256" key="3">
    <source>
        <dbReference type="ARBA" id="ARBA00023152"/>
    </source>
</evidence>
<evidence type="ECO:0000256" key="4">
    <source>
        <dbReference type="ARBA" id="ARBA00023235"/>
    </source>
</evidence>
<reference evidence="5 6" key="1">
    <citation type="submission" date="2020-08" db="EMBL/GenBank/DDBJ databases">
        <title>Genome public.</title>
        <authorList>
            <person name="Liu C."/>
            <person name="Sun Q."/>
        </authorList>
    </citation>
    <scope>NUCLEOTIDE SEQUENCE [LARGE SCALE GENOMIC DNA]</scope>
    <source>
        <strain evidence="5 6">M29</strain>
    </source>
</reference>
<dbReference type="RefSeq" id="WP_186994246.1">
    <property type="nucleotide sequence ID" value="NZ_JACOQG010000003.1"/>
</dbReference>
<dbReference type="Gene3D" id="3.40.50.1240">
    <property type="entry name" value="Phosphoglycerate mutase-like"/>
    <property type="match status" value="1"/>
</dbReference>
<keyword evidence="6" id="KW-1185">Reference proteome</keyword>
<evidence type="ECO:0000256" key="1">
    <source>
        <dbReference type="ARBA" id="ARBA00006717"/>
    </source>
</evidence>
<dbReference type="EC" id="5.4.2.11" evidence="2"/>